<sequence>MPHWKIKYSWHTPRRLSWESPNLKNLENILTKNIVNRSADFAWSQIRDSCSSKDSHDDLCEKFNIIRPHIQKGELEQAMAFDVQFPEEDQEEDICEPTDKSI</sequence>
<name>A0A0C2JA48_THEKT</name>
<evidence type="ECO:0000313" key="1">
    <source>
        <dbReference type="EMBL" id="KII66018.1"/>
    </source>
</evidence>
<gene>
    <name evidence="1" type="ORF">RF11_13880</name>
</gene>
<reference evidence="1 2" key="1">
    <citation type="journal article" date="2014" name="Genome Biol. Evol.">
        <title>The genome of the myxosporean Thelohanellus kitauei shows adaptations to nutrient acquisition within its fish host.</title>
        <authorList>
            <person name="Yang Y."/>
            <person name="Xiong J."/>
            <person name="Zhou Z."/>
            <person name="Huo F."/>
            <person name="Miao W."/>
            <person name="Ran C."/>
            <person name="Liu Y."/>
            <person name="Zhang J."/>
            <person name="Feng J."/>
            <person name="Wang M."/>
            <person name="Wang M."/>
            <person name="Wang L."/>
            <person name="Yao B."/>
        </authorList>
    </citation>
    <scope>NUCLEOTIDE SEQUENCE [LARGE SCALE GENOMIC DNA]</scope>
    <source>
        <strain evidence="1">Wuqing</strain>
    </source>
</reference>
<keyword evidence="2" id="KW-1185">Reference proteome</keyword>
<protein>
    <submittedName>
        <fullName evidence="1">Uncharacterized protein</fullName>
    </submittedName>
</protein>
<accession>A0A0C2JA48</accession>
<dbReference type="AlphaFoldDB" id="A0A0C2JA48"/>
<comment type="caution">
    <text evidence="1">The sequence shown here is derived from an EMBL/GenBank/DDBJ whole genome shotgun (WGS) entry which is preliminary data.</text>
</comment>
<dbReference type="Proteomes" id="UP000031668">
    <property type="component" value="Unassembled WGS sequence"/>
</dbReference>
<evidence type="ECO:0000313" key="2">
    <source>
        <dbReference type="Proteomes" id="UP000031668"/>
    </source>
</evidence>
<organism evidence="1 2">
    <name type="scientific">Thelohanellus kitauei</name>
    <name type="common">Myxosporean</name>
    <dbReference type="NCBI Taxonomy" id="669202"/>
    <lineage>
        <taxon>Eukaryota</taxon>
        <taxon>Metazoa</taxon>
        <taxon>Cnidaria</taxon>
        <taxon>Myxozoa</taxon>
        <taxon>Myxosporea</taxon>
        <taxon>Bivalvulida</taxon>
        <taxon>Platysporina</taxon>
        <taxon>Myxobolidae</taxon>
        <taxon>Thelohanellus</taxon>
    </lineage>
</organism>
<proteinExistence type="predicted"/>
<dbReference type="EMBL" id="JWZT01003623">
    <property type="protein sequence ID" value="KII66018.1"/>
    <property type="molecule type" value="Genomic_DNA"/>
</dbReference>